<feature type="non-terminal residue" evidence="2">
    <location>
        <position position="1"/>
    </location>
</feature>
<accession>A0A0F9CCU1</accession>
<proteinExistence type="predicted"/>
<evidence type="ECO:0000256" key="1">
    <source>
        <dbReference type="SAM" id="MobiDB-lite"/>
    </source>
</evidence>
<dbReference type="AlphaFoldDB" id="A0A0F9CCU1"/>
<gene>
    <name evidence="2" type="ORF">LCGC14_2337720</name>
</gene>
<sequence length="68" mass="6828">PLLILAVMDQFAPRVAREGKGGLRLPPGLEALLAGAAGAAASAPGSEEEDSVEVVVGSEPPQEPGEHD</sequence>
<evidence type="ECO:0000313" key="2">
    <source>
        <dbReference type="EMBL" id="KKL47218.1"/>
    </source>
</evidence>
<comment type="caution">
    <text evidence="2">The sequence shown here is derived from an EMBL/GenBank/DDBJ whole genome shotgun (WGS) entry which is preliminary data.</text>
</comment>
<organism evidence="2">
    <name type="scientific">marine sediment metagenome</name>
    <dbReference type="NCBI Taxonomy" id="412755"/>
    <lineage>
        <taxon>unclassified sequences</taxon>
        <taxon>metagenomes</taxon>
        <taxon>ecological metagenomes</taxon>
    </lineage>
</organism>
<reference evidence="2" key="1">
    <citation type="journal article" date="2015" name="Nature">
        <title>Complex archaea that bridge the gap between prokaryotes and eukaryotes.</title>
        <authorList>
            <person name="Spang A."/>
            <person name="Saw J.H."/>
            <person name="Jorgensen S.L."/>
            <person name="Zaremba-Niedzwiedzka K."/>
            <person name="Martijn J."/>
            <person name="Lind A.E."/>
            <person name="van Eijk R."/>
            <person name="Schleper C."/>
            <person name="Guy L."/>
            <person name="Ettema T.J."/>
        </authorList>
    </citation>
    <scope>NUCLEOTIDE SEQUENCE</scope>
</reference>
<name>A0A0F9CCU1_9ZZZZ</name>
<protein>
    <submittedName>
        <fullName evidence="2">Uncharacterized protein</fullName>
    </submittedName>
</protein>
<dbReference type="EMBL" id="LAZR01033744">
    <property type="protein sequence ID" value="KKL47218.1"/>
    <property type="molecule type" value="Genomic_DNA"/>
</dbReference>
<feature type="region of interest" description="Disordered" evidence="1">
    <location>
        <begin position="40"/>
        <end position="68"/>
    </location>
</feature>